<dbReference type="PANTHER" id="PTHR48104">
    <property type="entry name" value="METACASPASE-4"/>
    <property type="match status" value="1"/>
</dbReference>
<dbReference type="InterPro" id="IPR018247">
    <property type="entry name" value="EF_Hand_1_Ca_BS"/>
</dbReference>
<dbReference type="EMBL" id="CP046052">
    <property type="protein sequence ID" value="QGM47272.1"/>
    <property type="molecule type" value="Genomic_DNA"/>
</dbReference>
<reference evidence="4 5" key="1">
    <citation type="submission" date="2019-11" db="EMBL/GenBank/DDBJ databases">
        <title>The genome sequence of Methylocystis heyeri.</title>
        <authorList>
            <person name="Oshkin I.Y."/>
            <person name="Miroshnikov K."/>
            <person name="Dedysh S.N."/>
        </authorList>
    </citation>
    <scope>NUCLEOTIDE SEQUENCE [LARGE SCALE GENOMIC DNA]</scope>
    <source>
        <strain evidence="4 5">H2</strain>
    </source>
</reference>
<dbReference type="PROSITE" id="PS00018">
    <property type="entry name" value="EF_HAND_1"/>
    <property type="match status" value="1"/>
</dbReference>
<feature type="domain" description="Caspase family p20" evidence="2">
    <location>
        <begin position="99"/>
        <end position="176"/>
    </location>
</feature>
<dbReference type="GO" id="GO:0005509">
    <property type="term" value="F:calcium ion binding"/>
    <property type="evidence" value="ECO:0007669"/>
    <property type="project" value="InterPro"/>
</dbReference>
<accession>A0A6B8KI23</accession>
<feature type="region of interest" description="Disordered" evidence="1">
    <location>
        <begin position="398"/>
        <end position="421"/>
    </location>
</feature>
<organism evidence="4 5">
    <name type="scientific">Methylocystis heyeri</name>
    <dbReference type="NCBI Taxonomy" id="391905"/>
    <lineage>
        <taxon>Bacteria</taxon>
        <taxon>Pseudomonadati</taxon>
        <taxon>Pseudomonadota</taxon>
        <taxon>Alphaproteobacteria</taxon>
        <taxon>Hyphomicrobiales</taxon>
        <taxon>Methylocystaceae</taxon>
        <taxon>Methylocystis</taxon>
    </lineage>
</organism>
<dbReference type="PANTHER" id="PTHR48104:SF30">
    <property type="entry name" value="METACASPASE-1"/>
    <property type="match status" value="1"/>
</dbReference>
<evidence type="ECO:0000313" key="4">
    <source>
        <dbReference type="EMBL" id="QGM47272.1"/>
    </source>
</evidence>
<gene>
    <name evidence="4" type="ORF">H2LOC_017135</name>
</gene>
<dbReference type="InterPro" id="IPR050452">
    <property type="entry name" value="Metacaspase"/>
</dbReference>
<dbReference type="InterPro" id="IPR029030">
    <property type="entry name" value="Caspase-like_dom_sf"/>
</dbReference>
<dbReference type="SUPFAM" id="SSF52129">
    <property type="entry name" value="Caspase-like"/>
    <property type="match status" value="1"/>
</dbReference>
<evidence type="ECO:0000259" key="3">
    <source>
        <dbReference type="PROSITE" id="PS50222"/>
    </source>
</evidence>
<dbReference type="GO" id="GO:0006508">
    <property type="term" value="P:proteolysis"/>
    <property type="evidence" value="ECO:0007669"/>
    <property type="project" value="InterPro"/>
</dbReference>
<dbReference type="Proteomes" id="UP000309061">
    <property type="component" value="Chromosome"/>
</dbReference>
<proteinExistence type="predicted"/>
<name>A0A6B8KI23_9HYPH</name>
<dbReference type="Gene3D" id="3.40.50.1460">
    <property type="match status" value="1"/>
</dbReference>
<evidence type="ECO:0000256" key="1">
    <source>
        <dbReference type="SAM" id="MobiDB-lite"/>
    </source>
</evidence>
<dbReference type="GO" id="GO:0005737">
    <property type="term" value="C:cytoplasm"/>
    <property type="evidence" value="ECO:0007669"/>
    <property type="project" value="TreeGrafter"/>
</dbReference>
<dbReference type="AlphaFoldDB" id="A0A6B8KI23"/>
<dbReference type="PROSITE" id="PS50222">
    <property type="entry name" value="EF_HAND_2"/>
    <property type="match status" value="1"/>
</dbReference>
<feature type="domain" description="EF-hand" evidence="3">
    <location>
        <begin position="310"/>
        <end position="345"/>
    </location>
</feature>
<dbReference type="OrthoDB" id="6872474at2"/>
<sequence>MIFKARLAKDQPRGLGFFRRRRSGDFGSWRAGSPRKGFARRGSLIRVTRRDTLNLKIRKSGSMTMAPMQRTVALTFALAFAALALPRPACSEAGGETRALIIGIDNYRREPALKGAVADARDIGASMRKIGASDVTLLLDAQADRSSILRAFDDLLARVRHNDTVLVSLAGHGAQEPERWTGSEPDGMEAVFLLANFDPKDRKLASEKMLHSEFNHFIAALEDKGARVIFVADAFHGGALMREADPRGGDLRYRSVTFTPLGDDLKSVATRADAMMSPVDFKRSIFLSAADRNSKAPEIFLAGAGFRGALSYAVARAFAGAADLNGDGLLTVDELLSYVRDVTYQLTDQRQQIAAAYASGAASGADAIARFGRGVRVEPVGASTQSAPGSLEIIPVDIQSPDSPVEPPAPRMKTAPSKDDPIRIATLDGQTRPLAQLAPHGPYQAVAQRADADLIWDPASKDVLAGGDVIAHNVAREDLPIVIDRAAAIRWFKGRAAQAPQTMRLLPNDKLHHKSEQVEVEVTGLAGRSLILFDIAGDGTLQLLYPRGSDAPVLGQSQQRVPLQFFVREPFGADAIISVSAARRQAELEEAIRQLDGRRNPYKAVEAMSQYAQEDAAVGVISLFTAP</sequence>
<dbReference type="RefSeq" id="WP_136497477.1">
    <property type="nucleotide sequence ID" value="NZ_CP046052.1"/>
</dbReference>
<evidence type="ECO:0000259" key="2">
    <source>
        <dbReference type="PROSITE" id="PS50208"/>
    </source>
</evidence>
<keyword evidence="5" id="KW-1185">Reference proteome</keyword>
<dbReference type="InterPro" id="IPR001309">
    <property type="entry name" value="Pept_C14_p20"/>
</dbReference>
<dbReference type="KEGG" id="mhey:H2LOC_017135"/>
<protein>
    <recommendedName>
        <fullName evidence="6">DUF4384 domain-containing protein</fullName>
    </recommendedName>
</protein>
<dbReference type="Pfam" id="PF00656">
    <property type="entry name" value="Peptidase_C14"/>
    <property type="match status" value="1"/>
</dbReference>
<evidence type="ECO:0000313" key="5">
    <source>
        <dbReference type="Proteomes" id="UP000309061"/>
    </source>
</evidence>
<dbReference type="PROSITE" id="PS50208">
    <property type="entry name" value="CASPASE_P20"/>
    <property type="match status" value="1"/>
</dbReference>
<evidence type="ECO:0008006" key="6">
    <source>
        <dbReference type="Google" id="ProtNLM"/>
    </source>
</evidence>
<dbReference type="GO" id="GO:0004197">
    <property type="term" value="F:cysteine-type endopeptidase activity"/>
    <property type="evidence" value="ECO:0007669"/>
    <property type="project" value="InterPro"/>
</dbReference>
<dbReference type="InterPro" id="IPR011600">
    <property type="entry name" value="Pept_C14_caspase"/>
</dbReference>
<dbReference type="InterPro" id="IPR002048">
    <property type="entry name" value="EF_hand_dom"/>
</dbReference>